<sequence length="53" mass="6015">MRTNIESGGIQRFADLIALVDFGCFFVLLTMDIIPSMKTNRKSSCTSIEHRFC</sequence>
<name>A0A085AJY7_9ENTR</name>
<dbReference type="Proteomes" id="UP000028630">
    <property type="component" value="Unassembled WGS sequence"/>
</dbReference>
<keyword evidence="3" id="KW-1185">Reference proteome</keyword>
<reference evidence="3" key="1">
    <citation type="submission" date="2014-05" db="EMBL/GenBank/DDBJ databases">
        <title>ATOL: Assembling a taxonomically balanced genome-scale reconstruction of the evolutionary history of the Enterobacteriaceae.</title>
        <authorList>
            <person name="Plunkett G. III"/>
            <person name="Neeno-Eckwall E.C."/>
            <person name="Glasner J.D."/>
            <person name="Perna N.T."/>
        </authorList>
    </citation>
    <scope>NUCLEOTIDE SEQUENCE [LARGE SCALE GENOMIC DNA]</scope>
    <source>
        <strain evidence="3">ATCC 49490</strain>
    </source>
</reference>
<keyword evidence="1" id="KW-0812">Transmembrane</keyword>
<feature type="transmembrane region" description="Helical" evidence="1">
    <location>
        <begin position="16"/>
        <end position="34"/>
    </location>
</feature>
<keyword evidence="1" id="KW-1133">Transmembrane helix</keyword>
<evidence type="ECO:0000313" key="3">
    <source>
        <dbReference type="Proteomes" id="UP000028630"/>
    </source>
</evidence>
<keyword evidence="1" id="KW-0472">Membrane</keyword>
<evidence type="ECO:0000256" key="1">
    <source>
        <dbReference type="SAM" id="Phobius"/>
    </source>
</evidence>
<evidence type="ECO:0000313" key="2">
    <source>
        <dbReference type="EMBL" id="KFC10532.1"/>
    </source>
</evidence>
<gene>
    <name evidence="2" type="ORF">GTGU_00582</name>
</gene>
<dbReference type="AlphaFoldDB" id="A0A085AJY7"/>
<dbReference type="EMBL" id="JMTB01000029">
    <property type="protein sequence ID" value="KFC10532.1"/>
    <property type="molecule type" value="Genomic_DNA"/>
</dbReference>
<proteinExistence type="predicted"/>
<protein>
    <submittedName>
        <fullName evidence="2">Uncharacterized protein</fullName>
    </submittedName>
</protein>
<comment type="caution">
    <text evidence="2">The sequence shown here is derived from an EMBL/GenBank/DDBJ whole genome shotgun (WGS) entry which is preliminary data.</text>
</comment>
<accession>A0A085AJY7</accession>
<organism evidence="2 3">
    <name type="scientific">Trabulsiella guamensis ATCC 49490</name>
    <dbReference type="NCBI Taxonomy" id="1005994"/>
    <lineage>
        <taxon>Bacteria</taxon>
        <taxon>Pseudomonadati</taxon>
        <taxon>Pseudomonadota</taxon>
        <taxon>Gammaproteobacteria</taxon>
        <taxon>Enterobacterales</taxon>
        <taxon>Enterobacteriaceae</taxon>
        <taxon>Trabulsiella</taxon>
    </lineage>
</organism>